<protein>
    <submittedName>
        <fullName evidence="2">OSJNBa0032N05.23 protein</fullName>
    </submittedName>
</protein>
<organism evidence="2">
    <name type="scientific">Oryza sativa subsp. japonica</name>
    <name type="common">Rice</name>
    <dbReference type="NCBI Taxonomy" id="39947"/>
    <lineage>
        <taxon>Eukaryota</taxon>
        <taxon>Viridiplantae</taxon>
        <taxon>Streptophyta</taxon>
        <taxon>Embryophyta</taxon>
        <taxon>Tracheophyta</taxon>
        <taxon>Spermatophyta</taxon>
        <taxon>Magnoliopsida</taxon>
        <taxon>Liliopsida</taxon>
        <taxon>Poales</taxon>
        <taxon>Poaceae</taxon>
        <taxon>BOP clade</taxon>
        <taxon>Oryzoideae</taxon>
        <taxon>Oryzeae</taxon>
        <taxon>Oryzinae</taxon>
        <taxon>Oryza</taxon>
        <taxon>Oryza sativa</taxon>
    </lineage>
</organism>
<name>Q5CAH5_ORYSJ</name>
<dbReference type="AlphaFoldDB" id="Q5CAH5"/>
<evidence type="ECO:0000313" key="2">
    <source>
        <dbReference type="EMBL" id="CAI64483.1"/>
    </source>
</evidence>
<feature type="region of interest" description="Disordered" evidence="1">
    <location>
        <begin position="41"/>
        <end position="64"/>
    </location>
</feature>
<evidence type="ECO:0000256" key="1">
    <source>
        <dbReference type="SAM" id="MobiDB-lite"/>
    </source>
</evidence>
<dbReference type="EMBL" id="AL731594">
    <property type="protein sequence ID" value="CAI64483.1"/>
    <property type="molecule type" value="Genomic_DNA"/>
</dbReference>
<sequence>MQGSARDAWFYLVDAAQHGDDGKSWWPLSFGGKVNSKSLAGEKECLNSEDGKDVQPRNLRENTT</sequence>
<reference evidence="2" key="1">
    <citation type="journal article" date="2002" name="Nature">
        <title>Sequence and analysis of rice chromosome 4.</title>
        <authorList>
            <person name="Feng Q."/>
            <person name="Zhang Y."/>
            <person name="Hao P."/>
            <person name="Wang S."/>
            <person name="Fu G."/>
            <person name="Huang Y."/>
            <person name="Li Y."/>
            <person name="Zhu J."/>
            <person name="Liu Y."/>
            <person name="Hu X."/>
            <person name="Jia P."/>
            <person name="Zhang Y."/>
            <person name="Zhao Q."/>
            <person name="Ying K."/>
            <person name="Yu S."/>
            <person name="Tang Y."/>
            <person name="Weng Q."/>
            <person name="Zhang L."/>
            <person name="Lu Y."/>
            <person name="Mu J."/>
            <person name="Lu Y."/>
            <person name="Zhang L.S."/>
            <person name="Yu Z."/>
            <person name="Fan D."/>
            <person name="Liu X."/>
            <person name="Lu T."/>
            <person name="Li C."/>
            <person name="Wu Y."/>
            <person name="Sun T."/>
            <person name="Lei H."/>
            <person name="Li T."/>
            <person name="Hu H."/>
            <person name="Guan J."/>
            <person name="Wu M."/>
            <person name="Zhang R."/>
            <person name="Zhou B."/>
            <person name="Chen Z."/>
            <person name="Chen L."/>
            <person name="Jin Z."/>
            <person name="Wang R."/>
            <person name="Yin H."/>
            <person name="Cai Z."/>
            <person name="Ren S."/>
            <person name="Lv G."/>
            <person name="Gu W."/>
            <person name="Zhu G."/>
            <person name="Tu Y."/>
            <person name="Jia J."/>
            <person name="Zhang Y."/>
            <person name="Chen J."/>
            <person name="Kang H."/>
            <person name="Chen X."/>
            <person name="Shao C."/>
            <person name="Sun Y."/>
            <person name="Hu Q."/>
            <person name="Zhang X."/>
            <person name="Zhang W."/>
            <person name="Wang L."/>
            <person name="Ding C."/>
            <person name="Sheng H."/>
            <person name="Gu J."/>
            <person name="Chen S."/>
            <person name="Ni L."/>
            <person name="Zhu F."/>
            <person name="Chen W."/>
            <person name="Lan L."/>
            <person name="Lai Y."/>
            <person name="Cheng Z."/>
            <person name="Gu M."/>
            <person name="Jiang J."/>
            <person name="Li J."/>
            <person name="Hong G."/>
            <person name="Xue Y."/>
            <person name="Han B."/>
        </authorList>
    </citation>
    <scope>NUCLEOTIDE SEQUENCE</scope>
</reference>
<gene>
    <name evidence="2" type="ORF">OSJNBa0032N05.23</name>
</gene>
<accession>Q5CAH5</accession>
<proteinExistence type="predicted"/>